<dbReference type="GO" id="GO:0051026">
    <property type="term" value="P:chiasma assembly"/>
    <property type="evidence" value="ECO:0007669"/>
    <property type="project" value="TreeGrafter"/>
</dbReference>
<dbReference type="OrthoDB" id="10064612at2759"/>
<reference evidence="2 3" key="1">
    <citation type="journal article" date="2013" name="Proc. Natl. Acad. Sci. U.S.A.">
        <title>The king cobra genome reveals dynamic gene evolution and adaptation in the snake venom system.</title>
        <authorList>
            <person name="Vonk F.J."/>
            <person name="Casewell N.R."/>
            <person name="Henkel C.V."/>
            <person name="Heimberg A.M."/>
            <person name="Jansen H.J."/>
            <person name="McCleary R.J."/>
            <person name="Kerkkamp H.M."/>
            <person name="Vos R.A."/>
            <person name="Guerreiro I."/>
            <person name="Calvete J.J."/>
            <person name="Wuster W."/>
            <person name="Woods A.E."/>
            <person name="Logan J.M."/>
            <person name="Harrison R.A."/>
            <person name="Castoe T.A."/>
            <person name="de Koning A.P."/>
            <person name="Pollock D.D."/>
            <person name="Yandell M."/>
            <person name="Calderon D."/>
            <person name="Renjifo C."/>
            <person name="Currier R.B."/>
            <person name="Salgado D."/>
            <person name="Pla D."/>
            <person name="Sanz L."/>
            <person name="Hyder A.S."/>
            <person name="Ribeiro J.M."/>
            <person name="Arntzen J.W."/>
            <person name="van den Thillart G.E."/>
            <person name="Boetzer M."/>
            <person name="Pirovano W."/>
            <person name="Dirks R.P."/>
            <person name="Spaink H.P."/>
            <person name="Duboule D."/>
            <person name="McGlinn E."/>
            <person name="Kini R.M."/>
            <person name="Richardson M.K."/>
        </authorList>
    </citation>
    <scope>NUCLEOTIDE SEQUENCE</scope>
    <source>
        <tissue evidence="2">Blood</tissue>
    </source>
</reference>
<evidence type="ECO:0000313" key="3">
    <source>
        <dbReference type="Proteomes" id="UP000018936"/>
    </source>
</evidence>
<evidence type="ECO:0000313" key="2">
    <source>
        <dbReference type="EMBL" id="ETE68201.1"/>
    </source>
</evidence>
<feature type="non-terminal residue" evidence="2">
    <location>
        <position position="1"/>
    </location>
</feature>
<keyword evidence="3" id="KW-1185">Reference proteome</keyword>
<name>V8P1Y0_OPHHA</name>
<dbReference type="Proteomes" id="UP000018936">
    <property type="component" value="Unassembled WGS sequence"/>
</dbReference>
<dbReference type="PANTHER" id="PTHR46918">
    <property type="entry name" value="SYNAPTONEMAL COMPLEX PROTEIN 1"/>
    <property type="match status" value="1"/>
</dbReference>
<dbReference type="GO" id="GO:0003690">
    <property type="term" value="F:double-stranded DNA binding"/>
    <property type="evidence" value="ECO:0007669"/>
    <property type="project" value="TreeGrafter"/>
</dbReference>
<organism evidence="2 3">
    <name type="scientific">Ophiophagus hannah</name>
    <name type="common">King cobra</name>
    <name type="synonym">Naja hannah</name>
    <dbReference type="NCBI Taxonomy" id="8665"/>
    <lineage>
        <taxon>Eukaryota</taxon>
        <taxon>Metazoa</taxon>
        <taxon>Chordata</taxon>
        <taxon>Craniata</taxon>
        <taxon>Vertebrata</taxon>
        <taxon>Euteleostomi</taxon>
        <taxon>Lepidosauria</taxon>
        <taxon>Squamata</taxon>
        <taxon>Bifurcata</taxon>
        <taxon>Unidentata</taxon>
        <taxon>Episquamata</taxon>
        <taxon>Toxicofera</taxon>
        <taxon>Serpentes</taxon>
        <taxon>Colubroidea</taxon>
        <taxon>Elapidae</taxon>
        <taxon>Elapinae</taxon>
        <taxon>Ophiophagus</taxon>
    </lineage>
</organism>
<dbReference type="GO" id="GO:0051878">
    <property type="term" value="P:lateral element assembly"/>
    <property type="evidence" value="ECO:0007669"/>
    <property type="project" value="TreeGrafter"/>
</dbReference>
<dbReference type="Pfam" id="PF05483">
    <property type="entry name" value="SCP-1"/>
    <property type="match status" value="1"/>
</dbReference>
<dbReference type="EMBL" id="AZIM01001077">
    <property type="protein sequence ID" value="ETE68201.1"/>
    <property type="molecule type" value="Genomic_DNA"/>
</dbReference>
<accession>V8P1Y0</accession>
<dbReference type="GO" id="GO:0001673">
    <property type="term" value="C:male germ cell nucleus"/>
    <property type="evidence" value="ECO:0007669"/>
    <property type="project" value="TreeGrafter"/>
</dbReference>
<dbReference type="GO" id="GO:0000801">
    <property type="term" value="C:central element"/>
    <property type="evidence" value="ECO:0007669"/>
    <property type="project" value="TreeGrafter"/>
</dbReference>
<sequence>MVDDELQKCKDNIKNVKNTDEEAKNQIDILKQANLLLSNELEEVTEKLKQKDEEAKNQVDENEENVRNIENEMSKKERQLKTLEDKVNSLKKQIEMKIKNIEVLQQENKSLKKKLGSESKQLSITEGKVNNLQLHKETSDNYKNEIEMSKTNEKRLLKEIKTMNSLTNEAVAMQKEIDI</sequence>
<protein>
    <submittedName>
        <fullName evidence="2">Synaptonemal complex protein 1</fullName>
    </submittedName>
</protein>
<dbReference type="AlphaFoldDB" id="V8P1Y0"/>
<feature type="region of interest" description="Disordered" evidence="1">
    <location>
        <begin position="48"/>
        <end position="77"/>
    </location>
</feature>
<dbReference type="PANTHER" id="PTHR46918:SF1">
    <property type="entry name" value="SYNAPTONEMAL COMPLEX PROTEIN 1"/>
    <property type="match status" value="1"/>
</dbReference>
<gene>
    <name evidence="2" type="primary">Sycp1</name>
    <name evidence="2" type="ORF">L345_06009</name>
</gene>
<dbReference type="GO" id="GO:0000711">
    <property type="term" value="P:meiotic DNA repair synthesis"/>
    <property type="evidence" value="ECO:0007669"/>
    <property type="project" value="TreeGrafter"/>
</dbReference>
<proteinExistence type="predicted"/>
<dbReference type="InterPro" id="IPR008827">
    <property type="entry name" value="SYCP1"/>
</dbReference>
<comment type="caution">
    <text evidence="2">The sequence shown here is derived from an EMBL/GenBank/DDBJ whole genome shotgun (WGS) entry which is preliminary data.</text>
</comment>
<evidence type="ECO:0000256" key="1">
    <source>
        <dbReference type="SAM" id="MobiDB-lite"/>
    </source>
</evidence>
<dbReference type="GO" id="GO:0000802">
    <property type="term" value="C:transverse filament"/>
    <property type="evidence" value="ECO:0007669"/>
    <property type="project" value="TreeGrafter"/>
</dbReference>